<evidence type="ECO:0000256" key="9">
    <source>
        <dbReference type="ARBA" id="ARBA00048028"/>
    </source>
</evidence>
<comment type="similarity">
    <text evidence="1">Belongs to the IMPDH/GMPR family.</text>
</comment>
<evidence type="ECO:0000256" key="3">
    <source>
        <dbReference type="ARBA" id="ARBA00022749"/>
    </source>
</evidence>
<keyword evidence="4" id="KW-0560">Oxidoreductase</keyword>
<dbReference type="CDD" id="cd04601">
    <property type="entry name" value="CBS_pair_IMPDH"/>
    <property type="match status" value="1"/>
</dbReference>
<keyword evidence="11" id="KW-0472">Membrane</keyword>
<dbReference type="SMART" id="SM00116">
    <property type="entry name" value="CBS"/>
    <property type="match status" value="1"/>
</dbReference>
<dbReference type="Gene3D" id="3.20.20.70">
    <property type="entry name" value="Aldolase class I"/>
    <property type="match status" value="1"/>
</dbReference>
<dbReference type="GO" id="GO:0003938">
    <property type="term" value="F:IMP dehydrogenase activity"/>
    <property type="evidence" value="ECO:0007669"/>
    <property type="project" value="UniProtKB-EC"/>
</dbReference>
<dbReference type="GO" id="GO:0006177">
    <property type="term" value="P:GMP biosynthetic process"/>
    <property type="evidence" value="ECO:0007669"/>
    <property type="project" value="UniProtKB-KW"/>
</dbReference>
<keyword evidence="14" id="KW-1185">Reference proteome</keyword>
<dbReference type="PROSITE" id="PS51371">
    <property type="entry name" value="CBS"/>
    <property type="match status" value="1"/>
</dbReference>
<dbReference type="FunFam" id="3.20.20.70:FF:000424">
    <property type="entry name" value="Inosine-5'-monophosphate dehydrogenase 2"/>
    <property type="match status" value="1"/>
</dbReference>
<dbReference type="InterPro" id="IPR046342">
    <property type="entry name" value="CBS_dom_sf"/>
</dbReference>
<evidence type="ECO:0000256" key="11">
    <source>
        <dbReference type="SAM" id="Phobius"/>
    </source>
</evidence>
<evidence type="ECO:0000259" key="12">
    <source>
        <dbReference type="PROSITE" id="PS51371"/>
    </source>
</evidence>
<accession>A0A3P7L7G9</accession>
<keyword evidence="11" id="KW-0812">Transmembrane</keyword>
<dbReference type="PANTHER" id="PTHR11911">
    <property type="entry name" value="INOSINE-5-MONOPHOSPHATE DEHYDROGENASE RELATED"/>
    <property type="match status" value="1"/>
</dbReference>
<organism evidence="13 14">
    <name type="scientific">Dibothriocephalus latus</name>
    <name type="common">Fish tapeworm</name>
    <name type="synonym">Diphyllobothrium latum</name>
    <dbReference type="NCBI Taxonomy" id="60516"/>
    <lineage>
        <taxon>Eukaryota</taxon>
        <taxon>Metazoa</taxon>
        <taxon>Spiralia</taxon>
        <taxon>Lophotrochozoa</taxon>
        <taxon>Platyhelminthes</taxon>
        <taxon>Cestoda</taxon>
        <taxon>Eucestoda</taxon>
        <taxon>Diphyllobothriidea</taxon>
        <taxon>Diphyllobothriidae</taxon>
        <taxon>Dibothriocephalus</taxon>
    </lineage>
</organism>
<evidence type="ECO:0000256" key="6">
    <source>
        <dbReference type="ARBA" id="ARBA00024330"/>
    </source>
</evidence>
<comment type="function">
    <text evidence="8">Catalyzes the conversion of inosine 5'-phosphate (IMP) to xanthosine 5'-phosphate (XMP), the first committed and rate-limiting step in the de novo synthesis of guanine nucleotides, and therefore plays an important role in the regulation of cell growth. Could also have a single-stranded nucleic acid-binding activity and could play a role in RNA and/or DNA metabolism. It may also have a role in the development of malignancy and the growth progression of some tumors.</text>
</comment>
<sequence length="260" mass="29059">MASDVNLSTRLTRNINLKLPFVSSPMDTVTEANMAIAMGLCGGVGILHHNCPIEYQVKQVHTVKKYEQGFILDPIVLGPDDTVDDVNRIRSDHGFSGIPITSTGKIGGRLLGLVTLRDIDFLPEESRHCRISEIMTPFEELYTAPSGITLPDANRIMQKRKKVRLFPIPFPAFIFGFLWFIHSLRIINRKRLLVGGAVSTHADGLERAAALLKAGVDILLLVSHFVAPLVHPSDCFPFILLCLLWTHRHHRYHLLSFLPA</sequence>
<dbReference type="InterPro" id="IPR001093">
    <property type="entry name" value="IMP_DH_GMPRt"/>
</dbReference>
<reference evidence="13 14" key="1">
    <citation type="submission" date="2018-11" db="EMBL/GenBank/DDBJ databases">
        <authorList>
            <consortium name="Pathogen Informatics"/>
        </authorList>
    </citation>
    <scope>NUCLEOTIDE SEQUENCE [LARGE SCALE GENOMIC DNA]</scope>
</reference>
<protein>
    <recommendedName>
        <fullName evidence="7">IMP dehydrogenase</fullName>
        <ecNumber evidence="7">1.1.1.205</ecNumber>
    </recommendedName>
</protein>
<keyword evidence="2" id="KW-0479">Metal-binding</keyword>
<evidence type="ECO:0000256" key="1">
    <source>
        <dbReference type="ARBA" id="ARBA00005502"/>
    </source>
</evidence>
<keyword evidence="3" id="KW-0658">Purine biosynthesis</keyword>
<dbReference type="SMART" id="SM01240">
    <property type="entry name" value="IMPDH"/>
    <property type="match status" value="1"/>
</dbReference>
<dbReference type="InterPro" id="IPR013785">
    <property type="entry name" value="Aldolase_TIM"/>
</dbReference>
<dbReference type="OrthoDB" id="416622at2759"/>
<keyword evidence="5 10" id="KW-0129">CBS domain</keyword>
<feature type="domain" description="CBS" evidence="12">
    <location>
        <begin position="70"/>
        <end position="131"/>
    </location>
</feature>
<dbReference type="Pfam" id="PF00478">
    <property type="entry name" value="IMPDH"/>
    <property type="match status" value="1"/>
</dbReference>
<comment type="catalytic activity">
    <reaction evidence="9">
        <text>IMP + NAD(+) + H2O = XMP + NADH + H(+)</text>
        <dbReference type="Rhea" id="RHEA:11708"/>
        <dbReference type="ChEBI" id="CHEBI:15377"/>
        <dbReference type="ChEBI" id="CHEBI:15378"/>
        <dbReference type="ChEBI" id="CHEBI:57464"/>
        <dbReference type="ChEBI" id="CHEBI:57540"/>
        <dbReference type="ChEBI" id="CHEBI:57945"/>
        <dbReference type="ChEBI" id="CHEBI:58053"/>
        <dbReference type="EC" id="1.1.1.205"/>
    </reaction>
</comment>
<name>A0A3P7L7G9_DIBLA</name>
<dbReference type="SUPFAM" id="SSF51412">
    <property type="entry name" value="Inosine monophosphate dehydrogenase (IMPDH)"/>
    <property type="match status" value="1"/>
</dbReference>
<dbReference type="PANTHER" id="PTHR11911:SF111">
    <property type="entry name" value="INOSINE-5'-MONOPHOSPHATE DEHYDROGENASE"/>
    <property type="match status" value="1"/>
</dbReference>
<dbReference type="UniPathway" id="UPA00601">
    <property type="reaction ID" value="UER00295"/>
</dbReference>
<proteinExistence type="inferred from homology"/>
<dbReference type="GO" id="GO:0006183">
    <property type="term" value="P:GTP biosynthetic process"/>
    <property type="evidence" value="ECO:0007669"/>
    <property type="project" value="TreeGrafter"/>
</dbReference>
<evidence type="ECO:0000256" key="7">
    <source>
        <dbReference type="ARBA" id="ARBA00024384"/>
    </source>
</evidence>
<dbReference type="SUPFAM" id="SSF54631">
    <property type="entry name" value="CBS-domain pair"/>
    <property type="match status" value="1"/>
</dbReference>
<gene>
    <name evidence="13" type="ORF">DILT_LOCUS8315</name>
</gene>
<evidence type="ECO:0000256" key="10">
    <source>
        <dbReference type="PROSITE-ProRule" id="PRU00703"/>
    </source>
</evidence>
<dbReference type="InterPro" id="IPR000644">
    <property type="entry name" value="CBS_dom"/>
</dbReference>
<dbReference type="Proteomes" id="UP000281553">
    <property type="component" value="Unassembled WGS sequence"/>
</dbReference>
<dbReference type="InterPro" id="IPR005990">
    <property type="entry name" value="IMP_DH"/>
</dbReference>
<dbReference type="Pfam" id="PF00571">
    <property type="entry name" value="CBS"/>
    <property type="match status" value="1"/>
</dbReference>
<evidence type="ECO:0000256" key="8">
    <source>
        <dbReference type="ARBA" id="ARBA00046101"/>
    </source>
</evidence>
<keyword evidence="11" id="KW-1133">Transmembrane helix</keyword>
<keyword evidence="3" id="KW-0332">GMP biosynthesis</keyword>
<evidence type="ECO:0000256" key="5">
    <source>
        <dbReference type="ARBA" id="ARBA00023122"/>
    </source>
</evidence>
<evidence type="ECO:0000256" key="2">
    <source>
        <dbReference type="ARBA" id="ARBA00022723"/>
    </source>
</evidence>
<evidence type="ECO:0000256" key="4">
    <source>
        <dbReference type="ARBA" id="ARBA00023002"/>
    </source>
</evidence>
<dbReference type="GO" id="GO:0046872">
    <property type="term" value="F:metal ion binding"/>
    <property type="evidence" value="ECO:0007669"/>
    <property type="project" value="UniProtKB-KW"/>
</dbReference>
<dbReference type="EMBL" id="UYRU01054022">
    <property type="protein sequence ID" value="VDN12484.1"/>
    <property type="molecule type" value="Genomic_DNA"/>
</dbReference>
<feature type="transmembrane region" description="Helical" evidence="11">
    <location>
        <begin position="165"/>
        <end position="182"/>
    </location>
</feature>
<evidence type="ECO:0000313" key="13">
    <source>
        <dbReference type="EMBL" id="VDN12484.1"/>
    </source>
</evidence>
<dbReference type="AlphaFoldDB" id="A0A3P7L7G9"/>
<dbReference type="EC" id="1.1.1.205" evidence="7"/>
<comment type="pathway">
    <text evidence="6">Purine metabolism; XMP biosynthesis via de novo pathway; XMP from IMP: step 1/1.</text>
</comment>
<evidence type="ECO:0000313" key="14">
    <source>
        <dbReference type="Proteomes" id="UP000281553"/>
    </source>
</evidence>